<dbReference type="PRINTS" id="PR00722">
    <property type="entry name" value="CHYMOTRYPSIN"/>
</dbReference>
<dbReference type="KEGG" id="tpal:117640070"/>
<feature type="signal peptide" evidence="3">
    <location>
        <begin position="1"/>
        <end position="28"/>
    </location>
</feature>
<name>A0A6P8XYM3_THRPL</name>
<dbReference type="InterPro" id="IPR001314">
    <property type="entry name" value="Peptidase_S1A"/>
</dbReference>
<evidence type="ECO:0000256" key="3">
    <source>
        <dbReference type="SAM" id="SignalP"/>
    </source>
</evidence>
<dbReference type="InterPro" id="IPR051487">
    <property type="entry name" value="Ser/Thr_Proteases_Immune/Dev"/>
</dbReference>
<evidence type="ECO:0000256" key="1">
    <source>
        <dbReference type="ARBA" id="ARBA00023157"/>
    </source>
</evidence>
<dbReference type="InParanoid" id="A0A6P8XYM3"/>
<feature type="domain" description="Peptidase S1" evidence="4">
    <location>
        <begin position="19"/>
        <end position="257"/>
    </location>
</feature>
<dbReference type="Pfam" id="PF00089">
    <property type="entry name" value="Trypsin"/>
    <property type="match status" value="1"/>
</dbReference>
<accession>A0A6P8XYM3</accession>
<dbReference type="InterPro" id="IPR009003">
    <property type="entry name" value="Peptidase_S1_PA"/>
</dbReference>
<dbReference type="InterPro" id="IPR001254">
    <property type="entry name" value="Trypsin_dom"/>
</dbReference>
<keyword evidence="3" id="KW-0732">Signal</keyword>
<dbReference type="GO" id="GO:0006508">
    <property type="term" value="P:proteolysis"/>
    <property type="evidence" value="ECO:0007669"/>
    <property type="project" value="InterPro"/>
</dbReference>
<organism evidence="6">
    <name type="scientific">Thrips palmi</name>
    <name type="common">Melon thrips</name>
    <dbReference type="NCBI Taxonomy" id="161013"/>
    <lineage>
        <taxon>Eukaryota</taxon>
        <taxon>Metazoa</taxon>
        <taxon>Ecdysozoa</taxon>
        <taxon>Arthropoda</taxon>
        <taxon>Hexapoda</taxon>
        <taxon>Insecta</taxon>
        <taxon>Pterygota</taxon>
        <taxon>Neoptera</taxon>
        <taxon>Paraneoptera</taxon>
        <taxon>Thysanoptera</taxon>
        <taxon>Terebrantia</taxon>
        <taxon>Thripoidea</taxon>
        <taxon>Thripidae</taxon>
        <taxon>Thrips</taxon>
    </lineage>
</organism>
<dbReference type="OrthoDB" id="5565075at2759"/>
<dbReference type="InterPro" id="IPR043504">
    <property type="entry name" value="Peptidase_S1_PA_chymotrypsin"/>
</dbReference>
<evidence type="ECO:0000256" key="2">
    <source>
        <dbReference type="ARBA" id="ARBA00024195"/>
    </source>
</evidence>
<reference evidence="6" key="1">
    <citation type="submission" date="2025-08" db="UniProtKB">
        <authorList>
            <consortium name="RefSeq"/>
        </authorList>
    </citation>
    <scope>IDENTIFICATION</scope>
    <source>
        <tissue evidence="6">Total insect</tissue>
    </source>
</reference>
<dbReference type="RefSeq" id="XP_034232188.1">
    <property type="nucleotide sequence ID" value="XM_034376297.1"/>
</dbReference>
<dbReference type="PANTHER" id="PTHR24256">
    <property type="entry name" value="TRYPTASE-RELATED"/>
    <property type="match status" value="1"/>
</dbReference>
<dbReference type="GeneID" id="117640070"/>
<dbReference type="Gene3D" id="2.40.10.10">
    <property type="entry name" value="Trypsin-like serine proteases"/>
    <property type="match status" value="1"/>
</dbReference>
<evidence type="ECO:0000259" key="4">
    <source>
        <dbReference type="PROSITE" id="PS50240"/>
    </source>
</evidence>
<proteinExistence type="inferred from homology"/>
<comment type="similarity">
    <text evidence="2">Belongs to the peptidase S1 family. CLIP subfamily.</text>
</comment>
<dbReference type="PROSITE" id="PS50240">
    <property type="entry name" value="TRYPSIN_DOM"/>
    <property type="match status" value="1"/>
</dbReference>
<keyword evidence="1" id="KW-1015">Disulfide bond</keyword>
<dbReference type="SMART" id="SM00020">
    <property type="entry name" value="Tryp_SPc"/>
    <property type="match status" value="1"/>
</dbReference>
<feature type="chain" id="PRO_5027596522" evidence="3">
    <location>
        <begin position="29"/>
        <end position="264"/>
    </location>
</feature>
<evidence type="ECO:0000313" key="5">
    <source>
        <dbReference type="Proteomes" id="UP000515158"/>
    </source>
</evidence>
<keyword evidence="5" id="KW-1185">Reference proteome</keyword>
<dbReference type="SUPFAM" id="SSF50494">
    <property type="entry name" value="Trypsin-like serine proteases"/>
    <property type="match status" value="1"/>
</dbReference>
<sequence length="264" mass="27818">MAPSAHSVAALALLALALLVGLAEKSQAVPEDSSIAYPGQFPWHAAVFQASPSTLLGSGILVGSQYVLTAASTVTDKSAADVRVLLGELTTAKGGNVAVSAIKPHESWSADSDENDIALLVLAGPVLASVTPVRLPARYYQGATYVDQTLSVTGWGTDDAGNTETYLSVSNLNVIRNRECQTLQNQNARLPWTKMCAVGTGPTPCKGDSGDPVVFLENDSKYTLVGILTKDTQCSTKRPSTITRITEFLDWISTASDGHIVIQN</sequence>
<gene>
    <name evidence="6" type="primary">LOC117640070</name>
</gene>
<dbReference type="GO" id="GO:0004252">
    <property type="term" value="F:serine-type endopeptidase activity"/>
    <property type="evidence" value="ECO:0007669"/>
    <property type="project" value="InterPro"/>
</dbReference>
<dbReference type="AlphaFoldDB" id="A0A6P8XYM3"/>
<protein>
    <submittedName>
        <fullName evidence="6">Trypsin alpha-like</fullName>
    </submittedName>
</protein>
<dbReference type="Proteomes" id="UP000515158">
    <property type="component" value="Unplaced"/>
</dbReference>
<evidence type="ECO:0000313" key="6">
    <source>
        <dbReference type="RefSeq" id="XP_034232188.1"/>
    </source>
</evidence>
<dbReference type="CDD" id="cd00190">
    <property type="entry name" value="Tryp_SPc"/>
    <property type="match status" value="1"/>
</dbReference>